<feature type="compositionally biased region" description="Low complexity" evidence="1">
    <location>
        <begin position="688"/>
        <end position="714"/>
    </location>
</feature>
<feature type="compositionally biased region" description="Acidic residues" evidence="1">
    <location>
        <begin position="388"/>
        <end position="400"/>
    </location>
</feature>
<gene>
    <name evidence="4" type="ORF">ACA1_058370</name>
</gene>
<dbReference type="Gene3D" id="1.10.246.220">
    <property type="match status" value="1"/>
</dbReference>
<feature type="compositionally biased region" description="Acidic residues" evidence="1">
    <location>
        <begin position="302"/>
        <end position="320"/>
    </location>
</feature>
<dbReference type="OrthoDB" id="608866at2759"/>
<dbReference type="Proteomes" id="UP000011083">
    <property type="component" value="Unassembled WGS sequence"/>
</dbReference>
<proteinExistence type="predicted"/>
<dbReference type="PANTHER" id="PTHR46833">
    <property type="entry name" value="TELOMERIC REPEAT-BINDING FACTOR 2 TERF2"/>
    <property type="match status" value="1"/>
</dbReference>
<evidence type="ECO:0000256" key="1">
    <source>
        <dbReference type="SAM" id="MobiDB-lite"/>
    </source>
</evidence>
<feature type="compositionally biased region" description="Acidic residues" evidence="1">
    <location>
        <begin position="598"/>
        <end position="616"/>
    </location>
</feature>
<dbReference type="PANTHER" id="PTHR46833:SF1">
    <property type="entry name" value="TELOMERIC REPEAT-BINDING FACTOR 2"/>
    <property type="match status" value="1"/>
</dbReference>
<feature type="compositionally biased region" description="Low complexity" evidence="1">
    <location>
        <begin position="284"/>
        <end position="293"/>
    </location>
</feature>
<protein>
    <submittedName>
        <fullName evidence="4">Myblike DNA-binding domain containing protein</fullName>
    </submittedName>
</protein>
<dbReference type="InterPro" id="IPR017930">
    <property type="entry name" value="Myb_dom"/>
</dbReference>
<dbReference type="Pfam" id="PF00249">
    <property type="entry name" value="Myb_DNA-binding"/>
    <property type="match status" value="1"/>
</dbReference>
<evidence type="ECO:0000313" key="5">
    <source>
        <dbReference type="Proteomes" id="UP000011083"/>
    </source>
</evidence>
<dbReference type="KEGG" id="acan:ACA1_058370"/>
<feature type="compositionally biased region" description="Low complexity" evidence="1">
    <location>
        <begin position="816"/>
        <end position="832"/>
    </location>
</feature>
<feature type="compositionally biased region" description="Basic and acidic residues" evidence="1">
    <location>
        <begin position="321"/>
        <end position="338"/>
    </location>
</feature>
<feature type="compositionally biased region" description="Basic residues" evidence="1">
    <location>
        <begin position="477"/>
        <end position="486"/>
    </location>
</feature>
<dbReference type="SUPFAM" id="SSF46689">
    <property type="entry name" value="Homeodomain-like"/>
    <property type="match status" value="1"/>
</dbReference>
<dbReference type="PROSITE" id="PS50090">
    <property type="entry name" value="MYB_LIKE"/>
    <property type="match status" value="1"/>
</dbReference>
<organism evidence="4 5">
    <name type="scientific">Acanthamoeba castellanii (strain ATCC 30010 / Neff)</name>
    <dbReference type="NCBI Taxonomy" id="1257118"/>
    <lineage>
        <taxon>Eukaryota</taxon>
        <taxon>Amoebozoa</taxon>
        <taxon>Discosea</taxon>
        <taxon>Longamoebia</taxon>
        <taxon>Centramoebida</taxon>
        <taxon>Acanthamoebidae</taxon>
        <taxon>Acanthamoeba</taxon>
    </lineage>
</organism>
<dbReference type="GeneID" id="14918525"/>
<dbReference type="GO" id="GO:0000781">
    <property type="term" value="C:chromosome, telomeric region"/>
    <property type="evidence" value="ECO:0007669"/>
    <property type="project" value="InterPro"/>
</dbReference>
<evidence type="ECO:0000313" key="4">
    <source>
        <dbReference type="EMBL" id="ELR17181.1"/>
    </source>
</evidence>
<feature type="compositionally biased region" description="Basic and acidic residues" evidence="1">
    <location>
        <begin position="635"/>
        <end position="654"/>
    </location>
</feature>
<feature type="domain" description="HTH myb-type" evidence="3">
    <location>
        <begin position="505"/>
        <end position="561"/>
    </location>
</feature>
<feature type="compositionally biased region" description="Basic and acidic residues" evidence="1">
    <location>
        <begin position="261"/>
        <end position="283"/>
    </location>
</feature>
<feature type="domain" description="Myb-like" evidence="2">
    <location>
        <begin position="503"/>
        <end position="557"/>
    </location>
</feature>
<feature type="compositionally biased region" description="Basic and acidic residues" evidence="1">
    <location>
        <begin position="434"/>
        <end position="446"/>
    </location>
</feature>
<feature type="compositionally biased region" description="Acidic residues" evidence="1">
    <location>
        <begin position="461"/>
        <end position="474"/>
    </location>
</feature>
<accession>L8GYK3</accession>
<feature type="compositionally biased region" description="Basic and acidic residues" evidence="1">
    <location>
        <begin position="833"/>
        <end position="842"/>
    </location>
</feature>
<feature type="region of interest" description="Disordered" evidence="1">
    <location>
        <begin position="562"/>
        <end position="842"/>
    </location>
</feature>
<evidence type="ECO:0000259" key="3">
    <source>
        <dbReference type="PROSITE" id="PS51294"/>
    </source>
</evidence>
<dbReference type="VEuPathDB" id="AmoebaDB:ACA1_058370"/>
<feature type="compositionally biased region" description="Acidic residues" evidence="1">
    <location>
        <begin position="753"/>
        <end position="774"/>
    </location>
</feature>
<dbReference type="InterPro" id="IPR030657">
    <property type="entry name" value="TERF2"/>
</dbReference>
<feature type="compositionally biased region" description="Acidic residues" evidence="1">
    <location>
        <begin position="655"/>
        <end position="668"/>
    </location>
</feature>
<feature type="compositionally biased region" description="Low complexity" evidence="1">
    <location>
        <begin position="726"/>
        <end position="746"/>
    </location>
</feature>
<dbReference type="CDD" id="cd11660">
    <property type="entry name" value="SANT_TRF"/>
    <property type="match status" value="1"/>
</dbReference>
<dbReference type="GO" id="GO:0031848">
    <property type="term" value="P:protection from non-homologous end joining at telomere"/>
    <property type="evidence" value="ECO:0007669"/>
    <property type="project" value="InterPro"/>
</dbReference>
<dbReference type="OMA" id="RICDFIF"/>
<feature type="compositionally biased region" description="Basic and acidic residues" evidence="1">
    <location>
        <begin position="345"/>
        <end position="363"/>
    </location>
</feature>
<dbReference type="AlphaFoldDB" id="L8GYK3"/>
<dbReference type="GO" id="GO:0005634">
    <property type="term" value="C:nucleus"/>
    <property type="evidence" value="ECO:0007669"/>
    <property type="project" value="InterPro"/>
</dbReference>
<keyword evidence="4" id="KW-0238">DNA-binding</keyword>
<dbReference type="PROSITE" id="PS51294">
    <property type="entry name" value="HTH_MYB"/>
    <property type="match status" value="1"/>
</dbReference>
<evidence type="ECO:0000259" key="2">
    <source>
        <dbReference type="PROSITE" id="PS50090"/>
    </source>
</evidence>
<feature type="compositionally biased region" description="Basic and acidic residues" evidence="1">
    <location>
        <begin position="775"/>
        <end position="798"/>
    </location>
</feature>
<name>L8GYK3_ACACF</name>
<dbReference type="STRING" id="1257118.L8GYK3"/>
<reference evidence="4 5" key="1">
    <citation type="journal article" date="2013" name="Genome Biol.">
        <title>Genome of Acanthamoeba castellanii highlights extensive lateral gene transfer and early evolution of tyrosine kinase signaling.</title>
        <authorList>
            <person name="Clarke M."/>
            <person name="Lohan A.J."/>
            <person name="Liu B."/>
            <person name="Lagkouvardos I."/>
            <person name="Roy S."/>
            <person name="Zafar N."/>
            <person name="Bertelli C."/>
            <person name="Schilde C."/>
            <person name="Kianianmomeni A."/>
            <person name="Burglin T.R."/>
            <person name="Frech C."/>
            <person name="Turcotte B."/>
            <person name="Kopec K.O."/>
            <person name="Synnott J.M."/>
            <person name="Choo C."/>
            <person name="Paponov I."/>
            <person name="Finkler A."/>
            <person name="Soon Heng Tan C."/>
            <person name="Hutchins A.P."/>
            <person name="Weinmeier T."/>
            <person name="Rattei T."/>
            <person name="Chu J.S."/>
            <person name="Gimenez G."/>
            <person name="Irimia M."/>
            <person name="Rigden D.J."/>
            <person name="Fitzpatrick D.A."/>
            <person name="Lorenzo-Morales J."/>
            <person name="Bateman A."/>
            <person name="Chiu C.H."/>
            <person name="Tang P."/>
            <person name="Hegemann P."/>
            <person name="Fromm H."/>
            <person name="Raoult D."/>
            <person name="Greub G."/>
            <person name="Miranda-Saavedra D."/>
            <person name="Chen N."/>
            <person name="Nash P."/>
            <person name="Ginger M.L."/>
            <person name="Horn M."/>
            <person name="Schaap P."/>
            <person name="Caler L."/>
            <person name="Loftus B."/>
        </authorList>
    </citation>
    <scope>NUCLEOTIDE SEQUENCE [LARGE SCALE GENOMIC DNA]</scope>
    <source>
        <strain evidence="4 5">Neff</strain>
    </source>
</reference>
<dbReference type="SMART" id="SM00717">
    <property type="entry name" value="SANT"/>
    <property type="match status" value="1"/>
</dbReference>
<sequence length="842" mass="94591">MAMEDPDLWVLEFGLFHELDQVAAQIKEKRNLTRAQIEASPLFRRMKLNSLSGTLANERKYPEWDKWLTVFANCCPDDWDSGPDSPHHALLNEYKAQLVLQPLLGESPDINAFLARRKTYLPFTSSATPGEAALAKEMADLAQLLKARSAKPADIRRAIDAAVADHPIDKFKRSILAFITRVKHCSPRPFLYQVYDDIATGRYVPSTKSKPFTEKELREVYGDDKGWKAIVNQTDPDVEEFAGRGQRASSSRTGGGALVRADAETEDQQKKAKATTETREGAKAKTTAPAQTAKGKRKQRDEDEDDEEKEAEEEGEGEEEEKPKAKGKEAKKSEESSKRALSSVRDLRAKSKVLREQAKKHDPLPGLLARKQTTAAPEPVFEGRDNYGDEAEAEAYDSADEGEKAKQTSASSKRQYIERHPSATRLNWDSEDESPLKTRDKQEVIRAARATVRRRKITSESESDNEREAEDDDNEGKKKRATKKVKRDPYEFKVPGERARLAGGRRKKRFWTDDEIELLLEGVRTHGLGCWAKILSEYEFAPGRTSVDLKDKYRNLLKLQAKEQEAHRAKRAALASTDAKARGRQQPPPSKKSKKGDDDEEEEEEEKERSEEEDDSTTTVGSQGRREEAEEEENAADRRNQKERSEKEKEKEKEREEDEEEAEEEREEVEDKKSKKAAAVAQSPRVGSSTTQAAAVAQSPRVGSSSRSTSTTRTAAVAQSPRVLGSTSSTSTSTQAAAAQRKQQLAAKRREDEDYDENELIIDDDEGQEAEDDEVVAKVKEREESESEREKREQEQKKTPAAAAAGQRRIAKRRQAVLSASARARRASVAAPRRSDELDYSD</sequence>
<feature type="compositionally biased region" description="Low complexity" evidence="1">
    <location>
        <begin position="799"/>
        <end position="808"/>
    </location>
</feature>
<dbReference type="EMBL" id="KB007974">
    <property type="protein sequence ID" value="ELR17181.1"/>
    <property type="molecule type" value="Genomic_DNA"/>
</dbReference>
<dbReference type="InterPro" id="IPR001005">
    <property type="entry name" value="SANT/Myb"/>
</dbReference>
<dbReference type="RefSeq" id="XP_004339194.1">
    <property type="nucleotide sequence ID" value="XM_004339146.1"/>
</dbReference>
<dbReference type="InterPro" id="IPR009057">
    <property type="entry name" value="Homeodomain-like_sf"/>
</dbReference>
<feature type="region of interest" description="Disordered" evidence="1">
    <location>
        <begin position="238"/>
        <end position="491"/>
    </location>
</feature>
<keyword evidence="5" id="KW-1185">Reference proteome</keyword>
<dbReference type="GO" id="GO:0042162">
    <property type="term" value="F:telomeric DNA binding"/>
    <property type="evidence" value="ECO:0007669"/>
    <property type="project" value="InterPro"/>
</dbReference>